<sequence>MAEMSPSVRLLIFLPIVSARSPLISALTSSFTTAAIPSPIRPTISPNTAAGHAKHLNSIAHALNGTCTKEPDTGFVTRQPLPLLPDAPRRMRSHLIGRQQPSAPVLHGSSCRIACRCATRCCLLPLSACAGHICNP</sequence>
<dbReference type="Proteomes" id="UP000799324">
    <property type="component" value="Unassembled WGS sequence"/>
</dbReference>
<evidence type="ECO:0000256" key="1">
    <source>
        <dbReference type="SAM" id="SignalP"/>
    </source>
</evidence>
<dbReference type="EMBL" id="MU004403">
    <property type="protein sequence ID" value="KAF2652406.1"/>
    <property type="molecule type" value="Genomic_DNA"/>
</dbReference>
<protein>
    <recommendedName>
        <fullName evidence="4">Secreted protein</fullName>
    </recommendedName>
</protein>
<keyword evidence="1" id="KW-0732">Signal</keyword>
<feature type="chain" id="PRO_5025497186" description="Secreted protein" evidence="1">
    <location>
        <begin position="20"/>
        <end position="136"/>
    </location>
</feature>
<evidence type="ECO:0008006" key="4">
    <source>
        <dbReference type="Google" id="ProtNLM"/>
    </source>
</evidence>
<proteinExistence type="predicted"/>
<gene>
    <name evidence="2" type="ORF">K491DRAFT_50608</name>
</gene>
<reference evidence="2" key="1">
    <citation type="journal article" date="2020" name="Stud. Mycol.">
        <title>101 Dothideomycetes genomes: a test case for predicting lifestyles and emergence of pathogens.</title>
        <authorList>
            <person name="Haridas S."/>
            <person name="Albert R."/>
            <person name="Binder M."/>
            <person name="Bloem J."/>
            <person name="Labutti K."/>
            <person name="Salamov A."/>
            <person name="Andreopoulos B."/>
            <person name="Baker S."/>
            <person name="Barry K."/>
            <person name="Bills G."/>
            <person name="Bluhm B."/>
            <person name="Cannon C."/>
            <person name="Castanera R."/>
            <person name="Culley D."/>
            <person name="Daum C."/>
            <person name="Ezra D."/>
            <person name="Gonzalez J."/>
            <person name="Henrissat B."/>
            <person name="Kuo A."/>
            <person name="Liang C."/>
            <person name="Lipzen A."/>
            <person name="Lutzoni F."/>
            <person name="Magnuson J."/>
            <person name="Mondo S."/>
            <person name="Nolan M."/>
            <person name="Ohm R."/>
            <person name="Pangilinan J."/>
            <person name="Park H.-J."/>
            <person name="Ramirez L."/>
            <person name="Alfaro M."/>
            <person name="Sun H."/>
            <person name="Tritt A."/>
            <person name="Yoshinaga Y."/>
            <person name="Zwiers L.-H."/>
            <person name="Turgeon B."/>
            <person name="Goodwin S."/>
            <person name="Spatafora J."/>
            <person name="Crous P."/>
            <person name="Grigoriev I."/>
        </authorList>
    </citation>
    <scope>NUCLEOTIDE SEQUENCE</scope>
    <source>
        <strain evidence="2">CBS 122681</strain>
    </source>
</reference>
<evidence type="ECO:0000313" key="3">
    <source>
        <dbReference type="Proteomes" id="UP000799324"/>
    </source>
</evidence>
<feature type="signal peptide" evidence="1">
    <location>
        <begin position="1"/>
        <end position="19"/>
    </location>
</feature>
<organism evidence="2 3">
    <name type="scientific">Lophiostoma macrostomum CBS 122681</name>
    <dbReference type="NCBI Taxonomy" id="1314788"/>
    <lineage>
        <taxon>Eukaryota</taxon>
        <taxon>Fungi</taxon>
        <taxon>Dikarya</taxon>
        <taxon>Ascomycota</taxon>
        <taxon>Pezizomycotina</taxon>
        <taxon>Dothideomycetes</taxon>
        <taxon>Pleosporomycetidae</taxon>
        <taxon>Pleosporales</taxon>
        <taxon>Lophiostomataceae</taxon>
        <taxon>Lophiostoma</taxon>
    </lineage>
</organism>
<evidence type="ECO:0000313" key="2">
    <source>
        <dbReference type="EMBL" id="KAF2652406.1"/>
    </source>
</evidence>
<keyword evidence="3" id="KW-1185">Reference proteome</keyword>
<accession>A0A6A6SXI8</accession>
<name>A0A6A6SXI8_9PLEO</name>
<dbReference type="AlphaFoldDB" id="A0A6A6SXI8"/>